<reference evidence="2 3" key="1">
    <citation type="submission" date="2016-10" db="EMBL/GenBank/DDBJ databases">
        <authorList>
            <person name="de Groot N.N."/>
        </authorList>
    </citation>
    <scope>NUCLEOTIDE SEQUENCE [LARGE SCALE GENOMIC DNA]</scope>
    <source>
        <strain evidence="2 3">DSM 25584</strain>
    </source>
</reference>
<sequence>MAEPPRTPQPRQRREGDEYGDGAEGVEMKKVAGRVRADALDTIGQLVDRHPQEVANVLRRWMNNG</sequence>
<evidence type="ECO:0000256" key="1">
    <source>
        <dbReference type="SAM" id="MobiDB-lite"/>
    </source>
</evidence>
<evidence type="ECO:0008006" key="4">
    <source>
        <dbReference type="Google" id="ProtNLM"/>
    </source>
</evidence>
<accession>A0A1G7M6A8</accession>
<dbReference type="AlphaFoldDB" id="A0A1G7M6A8"/>
<dbReference type="STRING" id="1082479.SAMN05216241_101482"/>
<name>A0A1G7M6A8_9PROT</name>
<dbReference type="EMBL" id="FNCE01000001">
    <property type="protein sequence ID" value="SDF56740.1"/>
    <property type="molecule type" value="Genomic_DNA"/>
</dbReference>
<organism evidence="2 3">
    <name type="scientific">Limimonas halophila</name>
    <dbReference type="NCBI Taxonomy" id="1082479"/>
    <lineage>
        <taxon>Bacteria</taxon>
        <taxon>Pseudomonadati</taxon>
        <taxon>Pseudomonadota</taxon>
        <taxon>Alphaproteobacteria</taxon>
        <taxon>Rhodospirillales</taxon>
        <taxon>Rhodovibrionaceae</taxon>
        <taxon>Limimonas</taxon>
    </lineage>
</organism>
<gene>
    <name evidence="2" type="ORF">SAMN05216241_101482</name>
</gene>
<keyword evidence="3" id="KW-1185">Reference proteome</keyword>
<feature type="region of interest" description="Disordered" evidence="1">
    <location>
        <begin position="1"/>
        <end position="25"/>
    </location>
</feature>
<dbReference type="RefSeq" id="WP_090018497.1">
    <property type="nucleotide sequence ID" value="NZ_FNCE01000001.1"/>
</dbReference>
<proteinExistence type="predicted"/>
<dbReference type="Proteomes" id="UP000199415">
    <property type="component" value="Unassembled WGS sequence"/>
</dbReference>
<protein>
    <recommendedName>
        <fullName evidence="4">Flagellar M-ring protein FliF</fullName>
    </recommendedName>
</protein>
<evidence type="ECO:0000313" key="3">
    <source>
        <dbReference type="Proteomes" id="UP000199415"/>
    </source>
</evidence>
<evidence type="ECO:0000313" key="2">
    <source>
        <dbReference type="EMBL" id="SDF56740.1"/>
    </source>
</evidence>